<comment type="subcellular location">
    <subcellularLocation>
        <location evidence="1">Endomembrane system</location>
        <topology evidence="1">Multi-pass membrane protein</topology>
    </subcellularLocation>
</comment>
<evidence type="ECO:0008006" key="8">
    <source>
        <dbReference type="Google" id="ProtNLM"/>
    </source>
</evidence>
<accession>A0ABM8EIK3</accession>
<organism evidence="6 7">
    <name type="scientific">Geotalea uraniireducens</name>
    <dbReference type="NCBI Taxonomy" id="351604"/>
    <lineage>
        <taxon>Bacteria</taxon>
        <taxon>Pseudomonadati</taxon>
        <taxon>Thermodesulfobacteriota</taxon>
        <taxon>Desulfuromonadia</taxon>
        <taxon>Geobacterales</taxon>
        <taxon>Geobacteraceae</taxon>
        <taxon>Geotalea</taxon>
    </lineage>
</organism>
<dbReference type="EMBL" id="AP027151">
    <property type="protein sequence ID" value="BDV42223.1"/>
    <property type="molecule type" value="Genomic_DNA"/>
</dbReference>
<evidence type="ECO:0000256" key="4">
    <source>
        <dbReference type="ARBA" id="ARBA00023136"/>
    </source>
</evidence>
<dbReference type="RefSeq" id="WP_282002541.1">
    <property type="nucleotide sequence ID" value="NZ_AP027151.1"/>
</dbReference>
<proteinExistence type="predicted"/>
<evidence type="ECO:0000313" key="7">
    <source>
        <dbReference type="Proteomes" id="UP001317705"/>
    </source>
</evidence>
<feature type="transmembrane region" description="Helical" evidence="5">
    <location>
        <begin position="141"/>
        <end position="162"/>
    </location>
</feature>
<evidence type="ECO:0000256" key="1">
    <source>
        <dbReference type="ARBA" id="ARBA00004127"/>
    </source>
</evidence>
<evidence type="ECO:0000256" key="5">
    <source>
        <dbReference type="SAM" id="Phobius"/>
    </source>
</evidence>
<name>A0ABM8EIK3_9BACT</name>
<gene>
    <name evidence="6" type="ORF">GURASL_11460</name>
</gene>
<feature type="transmembrane region" description="Helical" evidence="5">
    <location>
        <begin position="12"/>
        <end position="32"/>
    </location>
</feature>
<dbReference type="Pfam" id="PF04191">
    <property type="entry name" value="PEMT"/>
    <property type="match status" value="1"/>
</dbReference>
<dbReference type="Proteomes" id="UP001317705">
    <property type="component" value="Chromosome"/>
</dbReference>
<keyword evidence="2 5" id="KW-0812">Transmembrane</keyword>
<evidence type="ECO:0000256" key="2">
    <source>
        <dbReference type="ARBA" id="ARBA00022692"/>
    </source>
</evidence>
<keyword evidence="7" id="KW-1185">Reference proteome</keyword>
<feature type="transmembrane region" description="Helical" evidence="5">
    <location>
        <begin position="79"/>
        <end position="99"/>
    </location>
</feature>
<dbReference type="InterPro" id="IPR007318">
    <property type="entry name" value="Phopholipid_MeTrfase"/>
</dbReference>
<reference evidence="6 7" key="1">
    <citation type="submission" date="2022-12" db="EMBL/GenBank/DDBJ databases">
        <title>Polyphasic characterization of Geotalea uranireducens NIT-SL11 newly isolated from a complex of sewage sludge and microbially reduced graphene oxide.</title>
        <authorList>
            <person name="Xie L."/>
            <person name="Yoshida N."/>
            <person name="Meng L."/>
        </authorList>
    </citation>
    <scope>NUCLEOTIDE SEQUENCE [LARGE SCALE GENOMIC DNA]</scope>
    <source>
        <strain evidence="6 7">NIT-SL11</strain>
    </source>
</reference>
<keyword evidence="3 5" id="KW-1133">Transmembrane helix</keyword>
<dbReference type="Gene3D" id="1.20.120.1630">
    <property type="match status" value="1"/>
</dbReference>
<dbReference type="PANTHER" id="PTHR12714:SF24">
    <property type="entry name" value="SLR1182 PROTEIN"/>
    <property type="match status" value="1"/>
</dbReference>
<feature type="transmembrane region" description="Helical" evidence="5">
    <location>
        <begin position="44"/>
        <end position="64"/>
    </location>
</feature>
<evidence type="ECO:0000313" key="6">
    <source>
        <dbReference type="EMBL" id="BDV42223.1"/>
    </source>
</evidence>
<dbReference type="PANTHER" id="PTHR12714">
    <property type="entry name" value="PROTEIN-S ISOPRENYLCYSTEINE O-METHYLTRANSFERASE"/>
    <property type="match status" value="1"/>
</dbReference>
<protein>
    <recommendedName>
        <fullName evidence="8">Isoprenylcysteine carboxylmethyltransferase family protein</fullName>
    </recommendedName>
</protein>
<sequence length="201" mass="22900">MGEGTLMDVVRYWLAVMLLVAIPTAILYWLLIHPFARFWRRLGVARAYGAVGAMLVPVMAGLFLCRDRLLGHSWGTNRLLAALGIVCLAGAGWLHRWLFRDLPLRVLVGIPELSAAPGKGTLITTGIYGTIRHPRYLQMDLALLGYVLIANYPAAYLLYLLWLAGIRLVVAVEERELAARFGEEYRRYRERVPRFIPRRRR</sequence>
<keyword evidence="4 5" id="KW-0472">Membrane</keyword>
<evidence type="ECO:0000256" key="3">
    <source>
        <dbReference type="ARBA" id="ARBA00022989"/>
    </source>
</evidence>